<evidence type="ECO:0000256" key="4">
    <source>
        <dbReference type="ARBA" id="ARBA00022643"/>
    </source>
</evidence>
<dbReference type="Gene3D" id="3.40.109.10">
    <property type="entry name" value="NADH Oxidase"/>
    <property type="match status" value="1"/>
</dbReference>
<dbReference type="Pfam" id="PF00881">
    <property type="entry name" value="Nitroreductase"/>
    <property type="match status" value="2"/>
</dbReference>
<evidence type="ECO:0000313" key="7">
    <source>
        <dbReference type="EMBL" id="ERL09778.1"/>
    </source>
</evidence>
<name>U2TUP5_9ACTN</name>
<proteinExistence type="inferred from homology"/>
<dbReference type="PANTHER" id="PTHR43673:SF2">
    <property type="entry name" value="NITROREDUCTASE"/>
    <property type="match status" value="1"/>
</dbReference>
<evidence type="ECO:0000259" key="6">
    <source>
        <dbReference type="Pfam" id="PF00881"/>
    </source>
</evidence>
<dbReference type="InterPro" id="IPR029479">
    <property type="entry name" value="Nitroreductase"/>
</dbReference>
<comment type="similarity">
    <text evidence="2">Belongs to the nitroreductase family.</text>
</comment>
<keyword evidence="4" id="KW-0288">FMN</keyword>
<comment type="cofactor">
    <cofactor evidence="1">
        <name>FMN</name>
        <dbReference type="ChEBI" id="CHEBI:58210"/>
    </cofactor>
</comment>
<dbReference type="InterPro" id="IPR000415">
    <property type="entry name" value="Nitroreductase-like"/>
</dbReference>
<keyword evidence="5" id="KW-0560">Oxidoreductase</keyword>
<dbReference type="PATRIC" id="fig|1125712.3.peg.615"/>
<dbReference type="SUPFAM" id="SSF55469">
    <property type="entry name" value="FMN-dependent nitroreductase-like"/>
    <property type="match status" value="1"/>
</dbReference>
<dbReference type="eggNOG" id="COG0778">
    <property type="taxonomic scope" value="Bacteria"/>
</dbReference>
<comment type="caution">
    <text evidence="7">The sequence shown here is derived from an EMBL/GenBank/DDBJ whole genome shotgun (WGS) entry which is preliminary data.</text>
</comment>
<dbReference type="PANTHER" id="PTHR43673">
    <property type="entry name" value="NAD(P)H NITROREDUCTASE YDGI-RELATED"/>
    <property type="match status" value="1"/>
</dbReference>
<evidence type="ECO:0000256" key="3">
    <source>
        <dbReference type="ARBA" id="ARBA00022630"/>
    </source>
</evidence>
<feature type="domain" description="Nitroreductase" evidence="6">
    <location>
        <begin position="67"/>
        <end position="147"/>
    </location>
</feature>
<evidence type="ECO:0000256" key="2">
    <source>
        <dbReference type="ARBA" id="ARBA00007118"/>
    </source>
</evidence>
<organism evidence="7 8">
    <name type="scientific">Olsenella profusa F0195</name>
    <dbReference type="NCBI Taxonomy" id="1125712"/>
    <lineage>
        <taxon>Bacteria</taxon>
        <taxon>Bacillati</taxon>
        <taxon>Actinomycetota</taxon>
        <taxon>Coriobacteriia</taxon>
        <taxon>Coriobacteriales</taxon>
        <taxon>Atopobiaceae</taxon>
        <taxon>Olsenella</taxon>
    </lineage>
</organism>
<sequence length="171" mass="19707">MGFMELARQRYSVRRFSGERPSQGLLDRLLECLLVAPTAKNMQSERIYVLQSDEALAKVDAITKCRYGAPIVLLFAYDQTKDYQNPWEPQFHSGEQDVSIVATHVMLRAVELGLGTIWVNWYHVSESERLFGLPQSERSVLLMPVGYPAEEARPSRSHMESRPLFDLVRYR</sequence>
<evidence type="ECO:0000313" key="8">
    <source>
        <dbReference type="Proteomes" id="UP000016638"/>
    </source>
</evidence>
<dbReference type="OrthoDB" id="9798230at2"/>
<evidence type="ECO:0000256" key="1">
    <source>
        <dbReference type="ARBA" id="ARBA00001917"/>
    </source>
</evidence>
<accession>U2TUP5</accession>
<dbReference type="Proteomes" id="UP000016638">
    <property type="component" value="Unassembled WGS sequence"/>
</dbReference>
<feature type="domain" description="Nitroreductase" evidence="6">
    <location>
        <begin position="7"/>
        <end position="61"/>
    </location>
</feature>
<dbReference type="EMBL" id="AWEZ01000020">
    <property type="protein sequence ID" value="ERL09778.1"/>
    <property type="molecule type" value="Genomic_DNA"/>
</dbReference>
<dbReference type="AlphaFoldDB" id="U2TUP5"/>
<evidence type="ECO:0000256" key="5">
    <source>
        <dbReference type="ARBA" id="ARBA00023002"/>
    </source>
</evidence>
<keyword evidence="3" id="KW-0285">Flavoprotein</keyword>
<keyword evidence="8" id="KW-1185">Reference proteome</keyword>
<gene>
    <name evidence="7" type="ORF">HMPREF1316_1555</name>
</gene>
<dbReference type="RefSeq" id="WP_021725406.1">
    <property type="nucleotide sequence ID" value="NZ_AWEZ01000020.1"/>
</dbReference>
<dbReference type="CDD" id="cd20609">
    <property type="entry name" value="nitroreductase"/>
    <property type="match status" value="1"/>
</dbReference>
<reference evidence="7 8" key="1">
    <citation type="submission" date="2013-08" db="EMBL/GenBank/DDBJ databases">
        <authorList>
            <person name="Durkin A.S."/>
            <person name="Haft D.R."/>
            <person name="McCorrison J."/>
            <person name="Torralba M."/>
            <person name="Gillis M."/>
            <person name="Haft D.H."/>
            <person name="Methe B."/>
            <person name="Sutton G."/>
            <person name="Nelson K.E."/>
        </authorList>
    </citation>
    <scope>NUCLEOTIDE SEQUENCE [LARGE SCALE GENOMIC DNA]</scope>
    <source>
        <strain evidence="7 8">F0195</strain>
    </source>
</reference>
<dbReference type="GO" id="GO:0016491">
    <property type="term" value="F:oxidoreductase activity"/>
    <property type="evidence" value="ECO:0007669"/>
    <property type="project" value="UniProtKB-KW"/>
</dbReference>
<dbReference type="STRING" id="1125712.HMPREF1316_1555"/>
<protein>
    <submittedName>
        <fullName evidence="7">Nitroreductase family protein</fullName>
    </submittedName>
</protein>